<dbReference type="Gene3D" id="1.20.140.40">
    <property type="entry name" value="Invertase/pectin methylesterase inhibitor family protein"/>
    <property type="match status" value="1"/>
</dbReference>
<gene>
    <name evidence="4" type="ORF">Prudu_013991</name>
</gene>
<accession>A0A4Y1RGJ8</accession>
<dbReference type="InterPro" id="IPR035513">
    <property type="entry name" value="Invertase/methylesterase_inhib"/>
</dbReference>
<dbReference type="CDD" id="cd15798">
    <property type="entry name" value="PMEI-like_3"/>
    <property type="match status" value="1"/>
</dbReference>
<evidence type="ECO:0000259" key="3">
    <source>
        <dbReference type="SMART" id="SM00856"/>
    </source>
</evidence>
<dbReference type="InterPro" id="IPR006501">
    <property type="entry name" value="Pectinesterase_inhib_dom"/>
</dbReference>
<dbReference type="SMART" id="SM00856">
    <property type="entry name" value="PMEI"/>
    <property type="match status" value="1"/>
</dbReference>
<evidence type="ECO:0000256" key="1">
    <source>
        <dbReference type="ARBA" id="ARBA00022729"/>
    </source>
</evidence>
<dbReference type="PANTHER" id="PTHR31080:SF207">
    <property type="entry name" value="PECTINESTERASE INHIBITOR 9"/>
    <property type="match status" value="1"/>
</dbReference>
<dbReference type="InterPro" id="IPR051955">
    <property type="entry name" value="PME_Inhibitor"/>
</dbReference>
<proteinExistence type="inferred from homology"/>
<dbReference type="FunFam" id="1.20.140.40:FF:000005">
    <property type="entry name" value="Pectin methylesterase inhibitor 1"/>
    <property type="match status" value="1"/>
</dbReference>
<dbReference type="EMBL" id="AP019301">
    <property type="protein sequence ID" value="BBH03195.1"/>
    <property type="molecule type" value="Genomic_DNA"/>
</dbReference>
<dbReference type="Pfam" id="PF04043">
    <property type="entry name" value="PMEI"/>
    <property type="match status" value="1"/>
</dbReference>
<comment type="similarity">
    <text evidence="2">Belongs to the PMEI family.</text>
</comment>
<organism evidence="4">
    <name type="scientific">Prunus dulcis</name>
    <name type="common">Almond</name>
    <name type="synonym">Amygdalus dulcis</name>
    <dbReference type="NCBI Taxonomy" id="3755"/>
    <lineage>
        <taxon>Eukaryota</taxon>
        <taxon>Viridiplantae</taxon>
        <taxon>Streptophyta</taxon>
        <taxon>Embryophyta</taxon>
        <taxon>Tracheophyta</taxon>
        <taxon>Spermatophyta</taxon>
        <taxon>Magnoliopsida</taxon>
        <taxon>eudicotyledons</taxon>
        <taxon>Gunneridae</taxon>
        <taxon>Pentapetalae</taxon>
        <taxon>rosids</taxon>
        <taxon>fabids</taxon>
        <taxon>Rosales</taxon>
        <taxon>Rosaceae</taxon>
        <taxon>Amygdaloideae</taxon>
        <taxon>Amygdaleae</taxon>
        <taxon>Prunus</taxon>
    </lineage>
</organism>
<dbReference type="PANTHER" id="PTHR31080">
    <property type="entry name" value="PECTINESTERASE INHIBITOR-LIKE"/>
    <property type="match status" value="1"/>
</dbReference>
<feature type="domain" description="Pectinesterase inhibitor" evidence="3">
    <location>
        <begin position="46"/>
        <end position="205"/>
    </location>
</feature>
<dbReference type="AlphaFoldDB" id="A0A4Y1RGJ8"/>
<keyword evidence="1" id="KW-0732">Signal</keyword>
<dbReference type="NCBIfam" id="TIGR01614">
    <property type="entry name" value="PME_inhib"/>
    <property type="match status" value="1"/>
</dbReference>
<dbReference type="GO" id="GO:0046910">
    <property type="term" value="F:pectinesterase inhibitor activity"/>
    <property type="evidence" value="ECO:0007669"/>
    <property type="project" value="UniProtKB-ARBA"/>
</dbReference>
<evidence type="ECO:0000256" key="2">
    <source>
        <dbReference type="ARBA" id="ARBA00038471"/>
    </source>
</evidence>
<sequence>MLSNPLVRFHIFADMTRLGLGLSFLVLFHVLHMFGAADSTIARHSSATAFIKASCRATDYPALCVQSLAGYASAIGQSERQLAQTALTVSLARVRSAQSYVAKLTRVRGIKPREYRAVKDCIENVGDSVDRLRQSVRELGQTGRAFGQDFMWHMSNVETWVSAALTDESTCLDGFSGRFMDGNIKTAITRRVNNVAQVTSNALALVNRFAAKHKAASAAKQP</sequence>
<evidence type="ECO:0000313" key="4">
    <source>
        <dbReference type="EMBL" id="BBH03195.1"/>
    </source>
</evidence>
<protein>
    <submittedName>
        <fullName evidence="4">Pectin methylesterase inhibitor 1</fullName>
    </submittedName>
</protein>
<name>A0A4Y1RGJ8_PRUDU</name>
<dbReference type="SUPFAM" id="SSF101148">
    <property type="entry name" value="Plant invertase/pectin methylesterase inhibitor"/>
    <property type="match status" value="1"/>
</dbReference>
<reference evidence="4" key="1">
    <citation type="journal article" date="2019" name="Science">
        <title>Mutation of a bHLH transcription factor allowed almond domestication.</title>
        <authorList>
            <person name="Sanchez-Perez R."/>
            <person name="Pavan S."/>
            <person name="Mazzeo R."/>
            <person name="Moldovan C."/>
            <person name="Aiese Cigliano R."/>
            <person name="Del Cueto J."/>
            <person name="Ricciardi F."/>
            <person name="Lotti C."/>
            <person name="Ricciardi L."/>
            <person name="Dicenta F."/>
            <person name="Lopez-Marques R.L."/>
            <person name="Lindberg Moller B."/>
        </authorList>
    </citation>
    <scope>NUCLEOTIDE SEQUENCE</scope>
</reference>